<accession>A0A5R9H2I4</accession>
<feature type="domain" description="Abortive infection protein-like C-terminal" evidence="1">
    <location>
        <begin position="167"/>
        <end position="243"/>
    </location>
</feature>
<organism evidence="2 3">
    <name type="scientific">Aliarcobacter thereius</name>
    <dbReference type="NCBI Taxonomy" id="544718"/>
    <lineage>
        <taxon>Bacteria</taxon>
        <taxon>Pseudomonadati</taxon>
        <taxon>Campylobacterota</taxon>
        <taxon>Epsilonproteobacteria</taxon>
        <taxon>Campylobacterales</taxon>
        <taxon>Arcobacteraceae</taxon>
        <taxon>Aliarcobacter</taxon>
    </lineage>
</organism>
<dbReference type="Proteomes" id="UP000308001">
    <property type="component" value="Unassembled WGS sequence"/>
</dbReference>
<sequence>MSNFIDEKDINEYTDYELIESFHNLLSSTATGNGFDDKLYKFMRSKIVQTECFKNLLPTWVKTNRDIGQFWSFIKLKFGTYAERREFLRKEFSPLLDFLEFNNISPLDKQIQFDEIYIHEQWEKAIKRKSDDPEGAITIARTLVESVLKNILSKQNISFSNSADLSELYKEVAKLLNLAPEQHQEAIFKQILGGSSAIVNGLGQMRNKLGDSHGTDGLKVKPKERHSELAVNLAGSMAIFLFKTFKENYEPTK</sequence>
<evidence type="ECO:0000259" key="1">
    <source>
        <dbReference type="Pfam" id="PF14355"/>
    </source>
</evidence>
<dbReference type="RefSeq" id="WP_138142737.1">
    <property type="nucleotide sequence ID" value="NZ_VBUF01000001.1"/>
</dbReference>
<name>A0A5R9H2I4_9BACT</name>
<proteinExistence type="predicted"/>
<dbReference type="Pfam" id="PF14355">
    <property type="entry name" value="Abi_C"/>
    <property type="match status" value="1"/>
</dbReference>
<evidence type="ECO:0000313" key="3">
    <source>
        <dbReference type="Proteomes" id="UP000308001"/>
    </source>
</evidence>
<reference evidence="2 3" key="1">
    <citation type="submission" date="2019-05" db="EMBL/GenBank/DDBJ databases">
        <title>Arcobacter cibarius and Arcobacter thereius providing challenges in identification an antibiotic susceptibility and Quinolone resistance.</title>
        <authorList>
            <person name="Busch A."/>
            <person name="Hanel I."/>
            <person name="Hotzel H."/>
            <person name="Tomaso H."/>
        </authorList>
    </citation>
    <scope>NUCLEOTIDE SEQUENCE [LARGE SCALE GENOMIC DNA]</scope>
    <source>
        <strain evidence="2 3">17CS1191_2</strain>
    </source>
</reference>
<comment type="caution">
    <text evidence="2">The sequence shown here is derived from an EMBL/GenBank/DDBJ whole genome shotgun (WGS) entry which is preliminary data.</text>
</comment>
<gene>
    <name evidence="2" type="ORF">FE246_02510</name>
</gene>
<dbReference type="EMBL" id="VBUF01000001">
    <property type="protein sequence ID" value="TLS73382.1"/>
    <property type="molecule type" value="Genomic_DNA"/>
</dbReference>
<dbReference type="InterPro" id="IPR026001">
    <property type="entry name" value="Abi-like_C"/>
</dbReference>
<dbReference type="AlphaFoldDB" id="A0A5R9H2I4"/>
<protein>
    <submittedName>
        <fullName evidence="2">Abortive phage resistance protein</fullName>
    </submittedName>
</protein>
<evidence type="ECO:0000313" key="2">
    <source>
        <dbReference type="EMBL" id="TLS73382.1"/>
    </source>
</evidence>